<organism evidence="6 7">
    <name type="scientific">Paractinoplanes durhamensis</name>
    <dbReference type="NCBI Taxonomy" id="113563"/>
    <lineage>
        <taxon>Bacteria</taxon>
        <taxon>Bacillati</taxon>
        <taxon>Actinomycetota</taxon>
        <taxon>Actinomycetes</taxon>
        <taxon>Micromonosporales</taxon>
        <taxon>Micromonosporaceae</taxon>
        <taxon>Paractinoplanes</taxon>
    </lineage>
</organism>
<evidence type="ECO:0000259" key="5">
    <source>
        <dbReference type="PROSITE" id="PS50977"/>
    </source>
</evidence>
<dbReference type="PROSITE" id="PS50977">
    <property type="entry name" value="HTH_TETR_2"/>
    <property type="match status" value="1"/>
</dbReference>
<dbReference type="PANTHER" id="PTHR30055:SF234">
    <property type="entry name" value="HTH-TYPE TRANSCRIPTIONAL REGULATOR BETI"/>
    <property type="match status" value="1"/>
</dbReference>
<evidence type="ECO:0000256" key="2">
    <source>
        <dbReference type="ARBA" id="ARBA00023125"/>
    </source>
</evidence>
<evidence type="ECO:0000256" key="1">
    <source>
        <dbReference type="ARBA" id="ARBA00023015"/>
    </source>
</evidence>
<evidence type="ECO:0000313" key="7">
    <source>
        <dbReference type="Proteomes" id="UP000637628"/>
    </source>
</evidence>
<dbReference type="SUPFAM" id="SSF46689">
    <property type="entry name" value="Homeodomain-like"/>
    <property type="match status" value="1"/>
</dbReference>
<feature type="domain" description="HTH tetR-type" evidence="5">
    <location>
        <begin position="11"/>
        <end position="71"/>
    </location>
</feature>
<dbReference type="InterPro" id="IPR001647">
    <property type="entry name" value="HTH_TetR"/>
</dbReference>
<proteinExistence type="predicted"/>
<dbReference type="PRINTS" id="PR00455">
    <property type="entry name" value="HTHTETR"/>
</dbReference>
<protein>
    <submittedName>
        <fullName evidence="6">Transcriptional regulator, TetR family protein</fullName>
    </submittedName>
</protein>
<evidence type="ECO:0000256" key="4">
    <source>
        <dbReference type="PROSITE-ProRule" id="PRU00335"/>
    </source>
</evidence>
<dbReference type="Pfam" id="PF00440">
    <property type="entry name" value="TetR_N"/>
    <property type="match status" value="1"/>
</dbReference>
<keyword evidence="1" id="KW-0805">Transcription regulation</keyword>
<evidence type="ECO:0000256" key="3">
    <source>
        <dbReference type="ARBA" id="ARBA00023163"/>
    </source>
</evidence>
<gene>
    <name evidence="6" type="ORF">Adu01nite_69430</name>
</gene>
<evidence type="ECO:0000313" key="6">
    <source>
        <dbReference type="EMBL" id="GIE05593.1"/>
    </source>
</evidence>
<feature type="DNA-binding region" description="H-T-H motif" evidence="4">
    <location>
        <begin position="34"/>
        <end position="53"/>
    </location>
</feature>
<dbReference type="InterPro" id="IPR050109">
    <property type="entry name" value="HTH-type_TetR-like_transc_reg"/>
</dbReference>
<dbReference type="PANTHER" id="PTHR30055">
    <property type="entry name" value="HTH-TYPE TRANSCRIPTIONAL REGULATOR RUTR"/>
    <property type="match status" value="1"/>
</dbReference>
<dbReference type="Proteomes" id="UP000637628">
    <property type="component" value="Unassembled WGS sequence"/>
</dbReference>
<comment type="caution">
    <text evidence="6">The sequence shown here is derived from an EMBL/GenBank/DDBJ whole genome shotgun (WGS) entry which is preliminary data.</text>
</comment>
<name>A0ABQ3Z6Y8_9ACTN</name>
<dbReference type="InterPro" id="IPR040611">
    <property type="entry name" value="AlkX_C"/>
</dbReference>
<dbReference type="Gene3D" id="1.10.357.10">
    <property type="entry name" value="Tetracycline Repressor, domain 2"/>
    <property type="match status" value="1"/>
</dbReference>
<keyword evidence="2 4" id="KW-0238">DNA-binding</keyword>
<dbReference type="InterPro" id="IPR009057">
    <property type="entry name" value="Homeodomain-like_sf"/>
</dbReference>
<dbReference type="RefSeq" id="WP_203733397.1">
    <property type="nucleotide sequence ID" value="NZ_BAAATX010000009.1"/>
</dbReference>
<sequence>MNQSYAERARAGMRDAILDAVERLVLDRGWHRTRMADVADAAGVSRQTVYQQFGNRDDLAQEYVLREVARLLGAVDSALAANRDDPFAAAAAALEAFLTGAADNIMIKGILAGDDDLLPLVTTAGLVVRQVAIDHLVAAIGVHWPALDAGDVLLFAETIVRLAISHATGPAADPQTSVRDVMRVLGPFIREVVARSAA</sequence>
<dbReference type="Pfam" id="PF18556">
    <property type="entry name" value="TetR_C_35"/>
    <property type="match status" value="1"/>
</dbReference>
<keyword evidence="3" id="KW-0804">Transcription</keyword>
<dbReference type="EMBL" id="BOML01000057">
    <property type="protein sequence ID" value="GIE05593.1"/>
    <property type="molecule type" value="Genomic_DNA"/>
</dbReference>
<accession>A0ABQ3Z6Y8</accession>
<reference evidence="6 7" key="1">
    <citation type="submission" date="2021-01" db="EMBL/GenBank/DDBJ databases">
        <title>Whole genome shotgun sequence of Actinoplanes durhamensis NBRC 14914.</title>
        <authorList>
            <person name="Komaki H."/>
            <person name="Tamura T."/>
        </authorList>
    </citation>
    <scope>NUCLEOTIDE SEQUENCE [LARGE SCALE GENOMIC DNA]</scope>
    <source>
        <strain evidence="6 7">NBRC 14914</strain>
    </source>
</reference>
<keyword evidence="7" id="KW-1185">Reference proteome</keyword>